<evidence type="ECO:0008006" key="3">
    <source>
        <dbReference type="Google" id="ProtNLM"/>
    </source>
</evidence>
<dbReference type="Pfam" id="PF04255">
    <property type="entry name" value="DUF433"/>
    <property type="match status" value="1"/>
</dbReference>
<evidence type="ECO:0000313" key="1">
    <source>
        <dbReference type="EMBL" id="PRR74018.1"/>
    </source>
</evidence>
<sequence length="78" mass="8388">MITNLIKSDPNILMGKPVVAGTRIPVDLILEKLAAGETVEQIIRAHPRLTEEAIRAALAFAAQAIRADVVYPVEEAAL</sequence>
<dbReference type="EMBL" id="PVXL01000034">
    <property type="protein sequence ID" value="PRR74018.1"/>
    <property type="molecule type" value="Genomic_DNA"/>
</dbReference>
<dbReference type="SUPFAM" id="SSF46689">
    <property type="entry name" value="Homeodomain-like"/>
    <property type="match status" value="1"/>
</dbReference>
<protein>
    <recommendedName>
        <fullName evidence="3">DUF433 domain-containing protein</fullName>
    </recommendedName>
</protein>
<dbReference type="PANTHER" id="PTHR34849:SF3">
    <property type="entry name" value="SSR2962 PROTEIN"/>
    <property type="match status" value="1"/>
</dbReference>
<gene>
    <name evidence="1" type="ORF">MOST_11590</name>
</gene>
<reference evidence="1 2" key="1">
    <citation type="submission" date="2018-03" db="EMBL/GenBank/DDBJ databases">
        <title>Genome sequence of Moorella stamsii DSM 26217.</title>
        <authorList>
            <person name="Poehlein A."/>
            <person name="Daniel R."/>
        </authorList>
    </citation>
    <scope>NUCLEOTIDE SEQUENCE [LARGE SCALE GENOMIC DNA]</scope>
    <source>
        <strain evidence="2">DSM 26217</strain>
    </source>
</reference>
<dbReference type="RefSeq" id="WP_244267009.1">
    <property type="nucleotide sequence ID" value="NZ_PVXL01000034.1"/>
</dbReference>
<proteinExistence type="predicted"/>
<name>A0A9X7J4Y7_9FIRM</name>
<dbReference type="Gene3D" id="1.10.10.10">
    <property type="entry name" value="Winged helix-like DNA-binding domain superfamily/Winged helix DNA-binding domain"/>
    <property type="match status" value="1"/>
</dbReference>
<dbReference type="AlphaFoldDB" id="A0A9X7J4Y7"/>
<dbReference type="PANTHER" id="PTHR34849">
    <property type="entry name" value="SSL5025 PROTEIN"/>
    <property type="match status" value="1"/>
</dbReference>
<accession>A0A9X7J4Y7</accession>
<dbReference type="InterPro" id="IPR036388">
    <property type="entry name" value="WH-like_DNA-bd_sf"/>
</dbReference>
<keyword evidence="2" id="KW-1185">Reference proteome</keyword>
<evidence type="ECO:0000313" key="2">
    <source>
        <dbReference type="Proteomes" id="UP000239430"/>
    </source>
</evidence>
<organism evidence="1 2">
    <name type="scientific">Neomoorella stamsii</name>
    <dbReference type="NCBI Taxonomy" id="1266720"/>
    <lineage>
        <taxon>Bacteria</taxon>
        <taxon>Bacillati</taxon>
        <taxon>Bacillota</taxon>
        <taxon>Clostridia</taxon>
        <taxon>Neomoorellales</taxon>
        <taxon>Neomoorellaceae</taxon>
        <taxon>Neomoorella</taxon>
    </lineage>
</organism>
<comment type="caution">
    <text evidence="1">The sequence shown here is derived from an EMBL/GenBank/DDBJ whole genome shotgun (WGS) entry which is preliminary data.</text>
</comment>
<dbReference type="InterPro" id="IPR007367">
    <property type="entry name" value="DUF433"/>
</dbReference>
<dbReference type="InterPro" id="IPR009057">
    <property type="entry name" value="Homeodomain-like_sf"/>
</dbReference>
<dbReference type="Proteomes" id="UP000239430">
    <property type="component" value="Unassembled WGS sequence"/>
</dbReference>